<evidence type="ECO:0000313" key="2">
    <source>
        <dbReference type="EMBL" id="KAH7034916.1"/>
    </source>
</evidence>
<dbReference type="GeneID" id="70193010"/>
<evidence type="ECO:0000256" key="1">
    <source>
        <dbReference type="SAM" id="MobiDB-lite"/>
    </source>
</evidence>
<comment type="caution">
    <text evidence="2">The sequence shown here is derived from an EMBL/GenBank/DDBJ whole genome shotgun (WGS) entry which is preliminary data.</text>
</comment>
<name>A0A9P8YDF2_9PEZI</name>
<proteinExistence type="predicted"/>
<dbReference type="EMBL" id="JAGTJQ010000003">
    <property type="protein sequence ID" value="KAH7034916.1"/>
    <property type="molecule type" value="Genomic_DNA"/>
</dbReference>
<protein>
    <submittedName>
        <fullName evidence="2">Uncharacterized protein</fullName>
    </submittedName>
</protein>
<sequence length="188" mass="20746">MSNVAGTSLAPGRGAKLRTLVRVSSRTPAQRHARSWSELYRCRVVLARITRRRSTPTYESPMSNSRPPSSQPSQPAPDAVEPPRHPRTHLPGRRHTTLPRVATMEWVTFWAETYPHHGGGLAGSQDVWVSPTTFVKPLQPQASLLRGPAWTLGPSLSWLGSRYDFVATHWPRGVWAAAMRGAASVPDS</sequence>
<feature type="compositionally biased region" description="Low complexity" evidence="1">
    <location>
        <begin position="60"/>
        <end position="77"/>
    </location>
</feature>
<evidence type="ECO:0000313" key="3">
    <source>
        <dbReference type="Proteomes" id="UP000756346"/>
    </source>
</evidence>
<dbReference type="RefSeq" id="XP_046015009.1">
    <property type="nucleotide sequence ID" value="XM_046163464.1"/>
</dbReference>
<keyword evidence="3" id="KW-1185">Reference proteome</keyword>
<gene>
    <name evidence="2" type="ORF">B0I36DRAFT_85617</name>
</gene>
<reference evidence="2" key="1">
    <citation type="journal article" date="2021" name="Nat. Commun.">
        <title>Genetic determinants of endophytism in the Arabidopsis root mycobiome.</title>
        <authorList>
            <person name="Mesny F."/>
            <person name="Miyauchi S."/>
            <person name="Thiergart T."/>
            <person name="Pickel B."/>
            <person name="Atanasova L."/>
            <person name="Karlsson M."/>
            <person name="Huettel B."/>
            <person name="Barry K.W."/>
            <person name="Haridas S."/>
            <person name="Chen C."/>
            <person name="Bauer D."/>
            <person name="Andreopoulos W."/>
            <person name="Pangilinan J."/>
            <person name="LaButti K."/>
            <person name="Riley R."/>
            <person name="Lipzen A."/>
            <person name="Clum A."/>
            <person name="Drula E."/>
            <person name="Henrissat B."/>
            <person name="Kohler A."/>
            <person name="Grigoriev I.V."/>
            <person name="Martin F.M."/>
            <person name="Hacquard S."/>
        </authorList>
    </citation>
    <scope>NUCLEOTIDE SEQUENCE</scope>
    <source>
        <strain evidence="2">MPI-CAGE-CH-0230</strain>
    </source>
</reference>
<organism evidence="2 3">
    <name type="scientific">Microdochium trichocladiopsis</name>
    <dbReference type="NCBI Taxonomy" id="1682393"/>
    <lineage>
        <taxon>Eukaryota</taxon>
        <taxon>Fungi</taxon>
        <taxon>Dikarya</taxon>
        <taxon>Ascomycota</taxon>
        <taxon>Pezizomycotina</taxon>
        <taxon>Sordariomycetes</taxon>
        <taxon>Xylariomycetidae</taxon>
        <taxon>Xylariales</taxon>
        <taxon>Microdochiaceae</taxon>
        <taxon>Microdochium</taxon>
    </lineage>
</organism>
<feature type="compositionally biased region" description="Basic residues" evidence="1">
    <location>
        <begin position="85"/>
        <end position="97"/>
    </location>
</feature>
<dbReference type="AlphaFoldDB" id="A0A9P8YDF2"/>
<feature type="region of interest" description="Disordered" evidence="1">
    <location>
        <begin position="52"/>
        <end position="97"/>
    </location>
</feature>
<accession>A0A9P8YDF2</accession>
<dbReference type="Proteomes" id="UP000756346">
    <property type="component" value="Unassembled WGS sequence"/>
</dbReference>